<dbReference type="Pfam" id="PF25379">
    <property type="entry name" value="Adt-1"/>
    <property type="match status" value="1"/>
</dbReference>
<evidence type="ECO:0000313" key="18">
    <source>
        <dbReference type="WBParaSite" id="Gr19_v10_g5146.t1"/>
    </source>
</evidence>
<dbReference type="PROSITE" id="PS50215">
    <property type="entry name" value="ADAM_MEPRO"/>
    <property type="match status" value="1"/>
</dbReference>
<keyword evidence="8 12" id="KW-0862">Zinc</keyword>
<feature type="compositionally biased region" description="Basic residues" evidence="14">
    <location>
        <begin position="159"/>
        <end position="172"/>
    </location>
</feature>
<evidence type="ECO:0000256" key="8">
    <source>
        <dbReference type="ARBA" id="ARBA00022833"/>
    </source>
</evidence>
<dbReference type="Gene3D" id="3.40.390.10">
    <property type="entry name" value="Collagenase (Catalytic Domain)"/>
    <property type="match status" value="1"/>
</dbReference>
<dbReference type="CDD" id="cd04273">
    <property type="entry name" value="ZnMc_ADAMTS_like"/>
    <property type="match status" value="1"/>
</dbReference>
<dbReference type="InterPro" id="IPR000884">
    <property type="entry name" value="TSP1_rpt"/>
</dbReference>
<dbReference type="Pfam" id="PF01421">
    <property type="entry name" value="Reprolysin"/>
    <property type="match status" value="1"/>
</dbReference>
<dbReference type="Proteomes" id="UP000887572">
    <property type="component" value="Unplaced"/>
</dbReference>
<comment type="subcellular location">
    <subcellularLocation>
        <location evidence="1">Secreted</location>
    </subcellularLocation>
</comment>
<feature type="binding site" evidence="12">
    <location>
        <position position="457"/>
    </location>
    <ligand>
        <name>Zn(2+)</name>
        <dbReference type="ChEBI" id="CHEBI:29105"/>
        <note>catalytic</note>
    </ligand>
</feature>
<dbReference type="PANTHER" id="PTHR13723:SF315">
    <property type="entry name" value="NO LONG NERVE CORD, ISOFORM C"/>
    <property type="match status" value="1"/>
</dbReference>
<sequence length="1658" mass="184737">MLLTLHSVVLLVQLDLLLVIPLLQAIHRTFTVPELRHTFGVDRHDQVPEYNLLTSVKRELSADGTTRKIQFRAWNTSFLIELRPNHRLISPHMISVVRHANQTISRQGLPRRSFSNCHFHGHVLSHGGFRAAISDCHRLMGIIVQKSHFLVLQTVPERMRRKKKRRRRRKKRSDGQERDAEYLVYKRTTMVNSLEEKLTGWRLKQENGRGPLTGRPDTGRGLRMVSRINEETRENYEEREEEVKSAAEAAAAEDGQLFCDVSTDNGTLSVLPPELANYTLPSAANLNSLFIFPQLDPITLEIGLFLDSMLFEHFRREFTAEPEQHLTDFSLALINNVHVLYQQPSLSPNLDIVVVHFELWKAQPAPLATELHRNGQAQSLLDSFCRHQARVNPGTDLTDPNHWDHAVLLTGYDIYHTTSSVAGVAPVGRMCDELFACSLVEGLHLGRSFVLAHEMGHNMGMVHDGVQNQCGRSCCLMSAVNGAGKTTWSSCSVREFNSFLLQLDESGRGNCLRDPAESIASHDHLKDGRLPGQRFTADQQCSYFWGRDFQVEIPNGRSFEDICRILWCGNSGSTISTAHPALEGSWCGDQRWCHRGQCEEWHSEMGAFPTALDGKWSDWTSAEKQSNSELALLQRKCLLLTHIFVYFGPNNGGRTCEGSNVRGIVCGGSRSLCEGFTGKEFGDRLCSAILHDQIRPDKQLSGDSFLHQSQPCKIWCHVRDSELIRNKGQFPNGSPCGPNHFCVGGVCLMMGCDGRALVQSPSDCPSADSTELNFIISTGNLRKHSTKAEKWDQWGQWSVCSATCGDFGVQKRTRKCRFPVESECAGKDSEVRACDPTPSRCEAMFSEWTEWSDCDGPCGQKDAGRRRRRRKCMANVADCTEATVEEEPCRRVNCSEWGQWTAWTECVGRCGEEGERSRERKCSAEGGEGDAELGCEGHSVQRERCNETKCEMALNDERGWGEWQPCSVSCGIGFQFRERLCGDRQCAGSGKQARTCNVQDCSRVLDMPVWSEWSLWSVCSRTCGQGVQQRFRRCMNGLCSAGESLKEQKRCVLGPCPQWSIWSQWTKCASCSVFETRKRQRQCVVKVAIAEGQQEETELGQEACSSAGAPIEFDTCERSCAEEESAKVHGVKIVQATGNVSESLTGSWTQWGDWSQCSATCGNGTRRRERTCEGGGRGGCGWQDAETEQCREQRCEGHANAHNVSGNALAEATKSVVRYPTWSEWSEWSACSCFSLKRYRRRFCRVHDPQLKGFCAGSIIDQSPCIPPDLSTSLEGKQCVAIAGSWSAWSEWSDCSQDCGTRGHRIRNRMCANPLPSNRGSYCVGFSFDQVPCDQAAIICRGDPIDGRWSEWSDWSQCSNPCANGQRSRSRYCSNPRPQNGGKQCSGTDFELQACSEPALCQIFHSPLSLSPNVSSTNTSLPSPPQPLWGPWSPWSNCTSNCAFALRRRFRLCELSKEAQLSTKSCEGIAQMTAMCDTPFSCPNDTAVTDGRWTEWSEWSAANCEWGTCNGGRDSAEDEEMGEEETEEDGGGSGEEETPTEEDREQHFGGYSMALAHALNTRTRTRACSAPSPGGTPCFGPSSQRTSCPKGASSAKCDRSSTSVLQLISNIWQMDNVFIRRMILVEFHSSNVTNDVEAVVVRLPNADFLLLRSSNGAA</sequence>
<reference evidence="18" key="1">
    <citation type="submission" date="2022-11" db="UniProtKB">
        <authorList>
            <consortium name="WormBaseParasite"/>
        </authorList>
    </citation>
    <scope>IDENTIFICATION</scope>
</reference>
<evidence type="ECO:0000256" key="12">
    <source>
        <dbReference type="PROSITE-ProRule" id="PRU00276"/>
    </source>
</evidence>
<dbReference type="GO" id="GO:0030198">
    <property type="term" value="P:extracellular matrix organization"/>
    <property type="evidence" value="ECO:0007669"/>
    <property type="project" value="TreeGrafter"/>
</dbReference>
<dbReference type="InterPro" id="IPR050439">
    <property type="entry name" value="ADAMTS_ADAMTS-like"/>
</dbReference>
<dbReference type="InterPro" id="IPR041645">
    <property type="entry name" value="ADAMTS_CR_2"/>
</dbReference>
<dbReference type="Gene3D" id="2.20.100.10">
    <property type="entry name" value="Thrombospondin type-1 (TSP1) repeat"/>
    <property type="match status" value="10"/>
</dbReference>
<keyword evidence="10 12" id="KW-1015">Disulfide bond</keyword>
<accession>A0A914HZ73</accession>
<evidence type="ECO:0000256" key="3">
    <source>
        <dbReference type="ARBA" id="ARBA00022670"/>
    </source>
</evidence>
<feature type="region of interest" description="Disordered" evidence="14">
    <location>
        <begin position="155"/>
        <end position="180"/>
    </location>
</feature>
<name>A0A914HZ73_GLORO</name>
<keyword evidence="9" id="KW-0482">Metalloprotease</keyword>
<comment type="caution">
    <text evidence="12">Lacks conserved residue(s) required for the propagation of feature annotation.</text>
</comment>
<dbReference type="InterPro" id="IPR057401">
    <property type="entry name" value="Adt-1/2-like_dom"/>
</dbReference>
<evidence type="ECO:0000256" key="4">
    <source>
        <dbReference type="ARBA" id="ARBA00022723"/>
    </source>
</evidence>
<keyword evidence="11" id="KW-0325">Glycoprotein</keyword>
<dbReference type="InterPro" id="IPR024079">
    <property type="entry name" value="MetalloPept_cat_dom_sf"/>
</dbReference>
<evidence type="ECO:0000256" key="10">
    <source>
        <dbReference type="ARBA" id="ARBA00023157"/>
    </source>
</evidence>
<dbReference type="SMART" id="SM00209">
    <property type="entry name" value="TSP1"/>
    <property type="match status" value="11"/>
</dbReference>
<feature type="active site" evidence="12">
    <location>
        <position position="454"/>
    </location>
</feature>
<dbReference type="GO" id="GO:0031012">
    <property type="term" value="C:extracellular matrix"/>
    <property type="evidence" value="ECO:0007669"/>
    <property type="project" value="TreeGrafter"/>
</dbReference>
<keyword evidence="7" id="KW-0378">Hydrolase</keyword>
<evidence type="ECO:0000256" key="1">
    <source>
        <dbReference type="ARBA" id="ARBA00004613"/>
    </source>
</evidence>
<evidence type="ECO:0000259" key="16">
    <source>
        <dbReference type="PROSITE" id="PS50215"/>
    </source>
</evidence>
<dbReference type="InterPro" id="IPR001590">
    <property type="entry name" value="Peptidase_M12B"/>
</dbReference>
<feature type="compositionally biased region" description="Acidic residues" evidence="14">
    <location>
        <begin position="1516"/>
        <end position="1543"/>
    </location>
</feature>
<dbReference type="InterPro" id="IPR002870">
    <property type="entry name" value="Peptidase_M12B_N"/>
</dbReference>
<dbReference type="SUPFAM" id="SSF82895">
    <property type="entry name" value="TSP-1 type 1 repeat"/>
    <property type="match status" value="10"/>
</dbReference>
<feature type="chain" id="PRO_5037503595" evidence="15">
    <location>
        <begin position="26"/>
        <end position="1658"/>
    </location>
</feature>
<evidence type="ECO:0000256" key="9">
    <source>
        <dbReference type="ARBA" id="ARBA00023049"/>
    </source>
</evidence>
<dbReference type="Gene3D" id="3.40.1620.60">
    <property type="match status" value="1"/>
</dbReference>
<protein>
    <submittedName>
        <fullName evidence="18">Peptidase M12B domain-containing protein</fullName>
    </submittedName>
</protein>
<keyword evidence="6" id="KW-0677">Repeat</keyword>
<feature type="binding site" evidence="12">
    <location>
        <position position="453"/>
    </location>
    <ligand>
        <name>Zn(2+)</name>
        <dbReference type="ChEBI" id="CHEBI:29105"/>
        <note>catalytic</note>
    </ligand>
</feature>
<dbReference type="SUPFAM" id="SSF55486">
    <property type="entry name" value="Metalloproteases ('zincins'), catalytic domain"/>
    <property type="match status" value="1"/>
</dbReference>
<feature type="binding site" evidence="12">
    <location>
        <position position="463"/>
    </location>
    <ligand>
        <name>Zn(2+)</name>
        <dbReference type="ChEBI" id="CHEBI:29105"/>
        <note>catalytic</note>
    </ligand>
</feature>
<feature type="domain" description="Peptidase M12B" evidence="16">
    <location>
        <begin position="298"/>
        <end position="500"/>
    </location>
</feature>
<dbReference type="GO" id="GO:0005576">
    <property type="term" value="C:extracellular region"/>
    <property type="evidence" value="ECO:0007669"/>
    <property type="project" value="UniProtKB-SubCell"/>
</dbReference>
<dbReference type="Pfam" id="PF00090">
    <property type="entry name" value="TSP_1"/>
    <property type="match status" value="11"/>
</dbReference>
<keyword evidence="2" id="KW-0964">Secreted</keyword>
<keyword evidence="13" id="KW-0175">Coiled coil</keyword>
<keyword evidence="4 12" id="KW-0479">Metal-binding</keyword>
<dbReference type="Pfam" id="PF17771">
    <property type="entry name" value="ADAMTS_CR_2"/>
    <property type="match status" value="1"/>
</dbReference>
<dbReference type="WBParaSite" id="Gr19_v10_g5146.t1">
    <property type="protein sequence ID" value="Gr19_v10_g5146.t1"/>
    <property type="gene ID" value="Gr19_v10_g5146"/>
</dbReference>
<evidence type="ECO:0000256" key="11">
    <source>
        <dbReference type="ARBA" id="ARBA00023180"/>
    </source>
</evidence>
<dbReference type="FunFam" id="2.20.100.10:FF:000002">
    <property type="entry name" value="Unc-5 netrin receptor C"/>
    <property type="match status" value="1"/>
</dbReference>
<evidence type="ECO:0000256" key="14">
    <source>
        <dbReference type="SAM" id="MobiDB-lite"/>
    </source>
</evidence>
<evidence type="ECO:0000256" key="15">
    <source>
        <dbReference type="SAM" id="SignalP"/>
    </source>
</evidence>
<feature type="signal peptide" evidence="15">
    <location>
        <begin position="1"/>
        <end position="25"/>
    </location>
</feature>
<keyword evidence="5 15" id="KW-0732">Signal</keyword>
<evidence type="ECO:0000313" key="17">
    <source>
        <dbReference type="Proteomes" id="UP000887572"/>
    </source>
</evidence>
<dbReference type="InterPro" id="IPR036383">
    <property type="entry name" value="TSP1_rpt_sf"/>
</dbReference>
<dbReference type="GO" id="GO:0006508">
    <property type="term" value="P:proteolysis"/>
    <property type="evidence" value="ECO:0007669"/>
    <property type="project" value="UniProtKB-KW"/>
</dbReference>
<proteinExistence type="predicted"/>
<evidence type="ECO:0000256" key="13">
    <source>
        <dbReference type="SAM" id="Coils"/>
    </source>
</evidence>
<organism evidence="17 18">
    <name type="scientific">Globodera rostochiensis</name>
    <name type="common">Golden nematode worm</name>
    <name type="synonym">Heterodera rostochiensis</name>
    <dbReference type="NCBI Taxonomy" id="31243"/>
    <lineage>
        <taxon>Eukaryota</taxon>
        <taxon>Metazoa</taxon>
        <taxon>Ecdysozoa</taxon>
        <taxon>Nematoda</taxon>
        <taxon>Chromadorea</taxon>
        <taxon>Rhabditida</taxon>
        <taxon>Tylenchina</taxon>
        <taxon>Tylenchomorpha</taxon>
        <taxon>Tylenchoidea</taxon>
        <taxon>Heteroderidae</taxon>
        <taxon>Heteroderinae</taxon>
        <taxon>Globodera</taxon>
    </lineage>
</organism>
<feature type="region of interest" description="Disordered" evidence="14">
    <location>
        <begin position="1508"/>
        <end position="1545"/>
    </location>
</feature>
<dbReference type="PRINTS" id="PR01705">
    <property type="entry name" value="TSP1REPEAT"/>
</dbReference>
<evidence type="ECO:0000256" key="6">
    <source>
        <dbReference type="ARBA" id="ARBA00022737"/>
    </source>
</evidence>
<evidence type="ECO:0000256" key="7">
    <source>
        <dbReference type="ARBA" id="ARBA00022801"/>
    </source>
</evidence>
<dbReference type="GO" id="GO:0046872">
    <property type="term" value="F:metal ion binding"/>
    <property type="evidence" value="ECO:0007669"/>
    <property type="project" value="UniProtKB-KW"/>
</dbReference>
<feature type="coiled-coil region" evidence="13">
    <location>
        <begin position="222"/>
        <end position="253"/>
    </location>
</feature>
<evidence type="ECO:0000256" key="5">
    <source>
        <dbReference type="ARBA" id="ARBA00022729"/>
    </source>
</evidence>
<feature type="disulfide bond" evidence="12">
    <location>
        <begin position="470"/>
        <end position="475"/>
    </location>
</feature>
<dbReference type="PANTHER" id="PTHR13723">
    <property type="entry name" value="ADAMTS A DISINTEGRIN AND METALLOPROTEASE WITH THROMBOSPONDIN MOTIFS PROTEASE"/>
    <property type="match status" value="1"/>
</dbReference>
<dbReference type="FunFam" id="2.20.100.10:FF:000001">
    <property type="entry name" value="semaphorin-5A isoform X1"/>
    <property type="match status" value="1"/>
</dbReference>
<keyword evidence="3" id="KW-0645">Protease</keyword>
<dbReference type="GO" id="GO:0004222">
    <property type="term" value="F:metalloendopeptidase activity"/>
    <property type="evidence" value="ECO:0007669"/>
    <property type="project" value="InterPro"/>
</dbReference>
<dbReference type="Pfam" id="PF01562">
    <property type="entry name" value="Pep_M12B_propep"/>
    <property type="match status" value="1"/>
</dbReference>
<dbReference type="PROSITE" id="PS50092">
    <property type="entry name" value="TSP1"/>
    <property type="match status" value="10"/>
</dbReference>
<keyword evidence="17" id="KW-1185">Reference proteome</keyword>
<evidence type="ECO:0000256" key="2">
    <source>
        <dbReference type="ARBA" id="ARBA00022525"/>
    </source>
</evidence>